<gene>
    <name evidence="1" type="ORF">BACCIP111883_04373</name>
</gene>
<sequence length="291" mass="33743">MVFNTIKQIGSICQTDSLGYLVNETSYEKVDNKHRELIQVFVNGLIEILGDNLNSVYVRGSVPRGQNIDKVSDLDAIIVIDKLITDRNQRLLEQLKSNLLNKNPYLVDIEMNFIEKEMLLSVKESFILTFMIKTYALCVYGENLSDKIPKFKADETIANEHIINLESQIKIAIADLQDNKGIDDIMDCCQWIMKIMIRAGMAFVMDKEQSYTRDLYPAYTIFSKHFKEKEAEMRKTLKFAIEPVSDVSKLISFLNTFGRWMIIQANNWLDKHNPHRLKYLLKDSSINDYGY</sequence>
<evidence type="ECO:0000313" key="1">
    <source>
        <dbReference type="EMBL" id="CAG9623555.1"/>
    </source>
</evidence>
<reference evidence="1 2" key="1">
    <citation type="submission" date="2021-10" db="EMBL/GenBank/DDBJ databases">
        <authorList>
            <person name="Criscuolo A."/>
        </authorList>
    </citation>
    <scope>NUCLEOTIDE SEQUENCE [LARGE SCALE GENOMIC DNA]</scope>
    <source>
        <strain evidence="2">CIP 111883</strain>
    </source>
</reference>
<dbReference type="RefSeq" id="WP_230505103.1">
    <property type="nucleotide sequence ID" value="NZ_CAKJTJ010000053.1"/>
</dbReference>
<dbReference type="Proteomes" id="UP000789833">
    <property type="component" value="Unassembled WGS sequence"/>
</dbReference>
<dbReference type="Gene3D" id="3.30.460.10">
    <property type="entry name" value="Beta Polymerase, domain 2"/>
    <property type="match status" value="1"/>
</dbReference>
<dbReference type="EMBL" id="CAKJTJ010000053">
    <property type="protein sequence ID" value="CAG9623555.1"/>
    <property type="molecule type" value="Genomic_DNA"/>
</dbReference>
<name>A0ABM8YUB1_9BACI</name>
<comment type="caution">
    <text evidence="1">The sequence shown here is derived from an EMBL/GenBank/DDBJ whole genome shotgun (WGS) entry which is preliminary data.</text>
</comment>
<dbReference type="SUPFAM" id="SSF81301">
    <property type="entry name" value="Nucleotidyltransferase"/>
    <property type="match status" value="1"/>
</dbReference>
<evidence type="ECO:0008006" key="3">
    <source>
        <dbReference type="Google" id="ProtNLM"/>
    </source>
</evidence>
<protein>
    <recommendedName>
        <fullName evidence="3">Polymerase nucleotidyl transferase domain-containing protein</fullName>
    </recommendedName>
</protein>
<organism evidence="1 2">
    <name type="scientific">Sutcliffiella rhizosphaerae</name>
    <dbReference type="NCBI Taxonomy" id="2880967"/>
    <lineage>
        <taxon>Bacteria</taxon>
        <taxon>Bacillati</taxon>
        <taxon>Bacillota</taxon>
        <taxon>Bacilli</taxon>
        <taxon>Bacillales</taxon>
        <taxon>Bacillaceae</taxon>
        <taxon>Sutcliffiella</taxon>
    </lineage>
</organism>
<dbReference type="InterPro" id="IPR043519">
    <property type="entry name" value="NT_sf"/>
</dbReference>
<proteinExistence type="predicted"/>
<keyword evidence="2" id="KW-1185">Reference proteome</keyword>
<evidence type="ECO:0000313" key="2">
    <source>
        <dbReference type="Proteomes" id="UP000789833"/>
    </source>
</evidence>
<accession>A0ABM8YUB1</accession>